<feature type="transmembrane region" description="Helical" evidence="1">
    <location>
        <begin position="141"/>
        <end position="161"/>
    </location>
</feature>
<feature type="transmembrane region" description="Helical" evidence="1">
    <location>
        <begin position="66"/>
        <end position="92"/>
    </location>
</feature>
<keyword evidence="3" id="KW-1185">Reference proteome</keyword>
<accession>A0ABU8IRK0</accession>
<proteinExistence type="predicted"/>
<name>A0ABU8IRK0_9BURK</name>
<evidence type="ECO:0000313" key="3">
    <source>
        <dbReference type="Proteomes" id="UP001386437"/>
    </source>
</evidence>
<evidence type="ECO:0000256" key="1">
    <source>
        <dbReference type="SAM" id="Phobius"/>
    </source>
</evidence>
<organism evidence="2 3">
    <name type="scientific">Paraburkholderia bengalensis</name>
    <dbReference type="NCBI Taxonomy" id="2747562"/>
    <lineage>
        <taxon>Bacteria</taxon>
        <taxon>Pseudomonadati</taxon>
        <taxon>Pseudomonadota</taxon>
        <taxon>Betaproteobacteria</taxon>
        <taxon>Burkholderiales</taxon>
        <taxon>Burkholderiaceae</taxon>
        <taxon>Paraburkholderia</taxon>
    </lineage>
</organism>
<keyword evidence="1" id="KW-0472">Membrane</keyword>
<dbReference type="EMBL" id="JACFYJ010000019">
    <property type="protein sequence ID" value="MEI5998248.1"/>
    <property type="molecule type" value="Genomic_DNA"/>
</dbReference>
<gene>
    <name evidence="2" type="ORF">H3V53_13850</name>
</gene>
<reference evidence="2 3" key="1">
    <citation type="journal article" date="2022" name="Arch. Microbiol.">
        <title>Paraburkholderia bengalensis sp. nov. isolated from roots of Oryza sativa, IR64.</title>
        <authorList>
            <person name="Nag P."/>
            <person name="Mondal N."/>
            <person name="Sarkar J."/>
            <person name="Das S."/>
        </authorList>
    </citation>
    <scope>NUCLEOTIDE SEQUENCE [LARGE SCALE GENOMIC DNA]</scope>
    <source>
        <strain evidence="2 3">IR64_4_BI</strain>
    </source>
</reference>
<sequence length="162" mass="17817">MDPDEKSRLDWIEQAAVENMKAQHVSADNLAKDSATTLTVFLAAMAGSMTYAATAMQQHQWTWFSIAAGAFCAWFFVLSSLLVCKCLMIRAIPPVYNEPKNLSQPGFDLLILKEEELLGFQRRIDASVKRNGSVAGWLNRLRLGAVASPLIFVVAALASILI</sequence>
<dbReference type="RefSeq" id="WP_336598429.1">
    <property type="nucleotide sequence ID" value="NZ_JACFYJ010000019.1"/>
</dbReference>
<feature type="transmembrane region" description="Helical" evidence="1">
    <location>
        <begin position="35"/>
        <end position="54"/>
    </location>
</feature>
<evidence type="ECO:0008006" key="4">
    <source>
        <dbReference type="Google" id="ProtNLM"/>
    </source>
</evidence>
<keyword evidence="1" id="KW-1133">Transmembrane helix</keyword>
<protein>
    <recommendedName>
        <fullName evidence="4">Holin-X, holin superfamily III</fullName>
    </recommendedName>
</protein>
<dbReference type="Proteomes" id="UP001386437">
    <property type="component" value="Unassembled WGS sequence"/>
</dbReference>
<keyword evidence="1" id="KW-0812">Transmembrane</keyword>
<comment type="caution">
    <text evidence="2">The sequence shown here is derived from an EMBL/GenBank/DDBJ whole genome shotgun (WGS) entry which is preliminary data.</text>
</comment>
<evidence type="ECO:0000313" key="2">
    <source>
        <dbReference type="EMBL" id="MEI5998248.1"/>
    </source>
</evidence>